<dbReference type="Proteomes" id="UP001174909">
    <property type="component" value="Unassembled WGS sequence"/>
</dbReference>
<reference evidence="1" key="1">
    <citation type="submission" date="2023-03" db="EMBL/GenBank/DDBJ databases">
        <authorList>
            <person name="Steffen K."/>
            <person name="Cardenas P."/>
        </authorList>
    </citation>
    <scope>NUCLEOTIDE SEQUENCE</scope>
</reference>
<protein>
    <submittedName>
        <fullName evidence="1">Uncharacterized protein</fullName>
    </submittedName>
</protein>
<comment type="caution">
    <text evidence="1">The sequence shown here is derived from an EMBL/GenBank/DDBJ whole genome shotgun (WGS) entry which is preliminary data.</text>
</comment>
<proteinExistence type="predicted"/>
<evidence type="ECO:0000313" key="2">
    <source>
        <dbReference type="Proteomes" id="UP001174909"/>
    </source>
</evidence>
<gene>
    <name evidence="1" type="ORF">GBAR_LOCUS2136</name>
</gene>
<dbReference type="EMBL" id="CASHTH010000310">
    <property type="protein sequence ID" value="CAI7997364.1"/>
    <property type="molecule type" value="Genomic_DNA"/>
</dbReference>
<dbReference type="AlphaFoldDB" id="A0AA35W4B5"/>
<organism evidence="1 2">
    <name type="scientific">Geodia barretti</name>
    <name type="common">Barrett's horny sponge</name>
    <dbReference type="NCBI Taxonomy" id="519541"/>
    <lineage>
        <taxon>Eukaryota</taxon>
        <taxon>Metazoa</taxon>
        <taxon>Porifera</taxon>
        <taxon>Demospongiae</taxon>
        <taxon>Heteroscleromorpha</taxon>
        <taxon>Tetractinellida</taxon>
        <taxon>Astrophorina</taxon>
        <taxon>Geodiidae</taxon>
        <taxon>Geodia</taxon>
    </lineage>
</organism>
<name>A0AA35W4B5_GEOBA</name>
<feature type="non-terminal residue" evidence="1">
    <location>
        <position position="1"/>
    </location>
</feature>
<evidence type="ECO:0000313" key="1">
    <source>
        <dbReference type="EMBL" id="CAI7997364.1"/>
    </source>
</evidence>
<keyword evidence="2" id="KW-1185">Reference proteome</keyword>
<accession>A0AA35W4B5</accession>
<sequence>MLMAIDKTPLTHQQKLHLFEQGESRKVADLWLLEEKKRQRMKFRPAVLVDSIQMKDCTP</sequence>